<accession>A0AAV5MH32</accession>
<name>A0AAV5MH32_9ROSI</name>
<evidence type="ECO:0000256" key="1">
    <source>
        <dbReference type="SAM" id="Phobius"/>
    </source>
</evidence>
<comment type="caution">
    <text evidence="2">The sequence shown here is derived from an EMBL/GenBank/DDBJ whole genome shotgun (WGS) entry which is preliminary data.</text>
</comment>
<keyword evidence="1" id="KW-0472">Membrane</keyword>
<keyword evidence="1" id="KW-0812">Transmembrane</keyword>
<feature type="transmembrane region" description="Helical" evidence="1">
    <location>
        <begin position="107"/>
        <end position="130"/>
    </location>
</feature>
<feature type="transmembrane region" description="Helical" evidence="1">
    <location>
        <begin position="41"/>
        <end position="60"/>
    </location>
</feature>
<reference evidence="2 3" key="1">
    <citation type="journal article" date="2021" name="Commun. Biol.">
        <title>The genome of Shorea leprosula (Dipterocarpaceae) highlights the ecological relevance of drought in aseasonal tropical rainforests.</title>
        <authorList>
            <person name="Ng K.K.S."/>
            <person name="Kobayashi M.J."/>
            <person name="Fawcett J.A."/>
            <person name="Hatakeyama M."/>
            <person name="Paape T."/>
            <person name="Ng C.H."/>
            <person name="Ang C.C."/>
            <person name="Tnah L.H."/>
            <person name="Lee C.T."/>
            <person name="Nishiyama T."/>
            <person name="Sese J."/>
            <person name="O'Brien M.J."/>
            <person name="Copetti D."/>
            <person name="Mohd Noor M.I."/>
            <person name="Ong R.C."/>
            <person name="Putra M."/>
            <person name="Sireger I.Z."/>
            <person name="Indrioko S."/>
            <person name="Kosugi Y."/>
            <person name="Izuno A."/>
            <person name="Isagi Y."/>
            <person name="Lee S.L."/>
            <person name="Shimizu K.K."/>
        </authorList>
    </citation>
    <scope>NUCLEOTIDE SEQUENCE [LARGE SCALE GENOMIC DNA]</scope>
    <source>
        <strain evidence="2">214</strain>
    </source>
</reference>
<sequence>MLAYQKSVNLGVSLGVLPLEIWATEKAGLCKGILTMWIHSLVFQVLFPSIYLFLQMFMWFQFHRGKSFLKSYLSINHKLVAIRILFHEPGVISLSYAVRIVSILSKMLLGIFLFIEKMCFCDFGHCFFIYEVWMQMNLYDLLGADVCRRTVLF</sequence>
<proteinExistence type="predicted"/>
<dbReference type="AlphaFoldDB" id="A0AAV5MH32"/>
<dbReference type="EMBL" id="BPVZ01000291">
    <property type="protein sequence ID" value="GKV49238.1"/>
    <property type="molecule type" value="Genomic_DNA"/>
</dbReference>
<protein>
    <submittedName>
        <fullName evidence="2">Uncharacterized protein</fullName>
    </submittedName>
</protein>
<evidence type="ECO:0000313" key="2">
    <source>
        <dbReference type="EMBL" id="GKV49238.1"/>
    </source>
</evidence>
<keyword evidence="1" id="KW-1133">Transmembrane helix</keyword>
<dbReference type="Proteomes" id="UP001054252">
    <property type="component" value="Unassembled WGS sequence"/>
</dbReference>
<keyword evidence="3" id="KW-1185">Reference proteome</keyword>
<evidence type="ECO:0000313" key="3">
    <source>
        <dbReference type="Proteomes" id="UP001054252"/>
    </source>
</evidence>
<gene>
    <name evidence="2" type="ORF">SLEP1_g56001</name>
</gene>
<feature type="transmembrane region" description="Helical" evidence="1">
    <location>
        <begin position="80"/>
        <end position="101"/>
    </location>
</feature>
<organism evidence="2 3">
    <name type="scientific">Rubroshorea leprosula</name>
    <dbReference type="NCBI Taxonomy" id="152421"/>
    <lineage>
        <taxon>Eukaryota</taxon>
        <taxon>Viridiplantae</taxon>
        <taxon>Streptophyta</taxon>
        <taxon>Embryophyta</taxon>
        <taxon>Tracheophyta</taxon>
        <taxon>Spermatophyta</taxon>
        <taxon>Magnoliopsida</taxon>
        <taxon>eudicotyledons</taxon>
        <taxon>Gunneridae</taxon>
        <taxon>Pentapetalae</taxon>
        <taxon>rosids</taxon>
        <taxon>malvids</taxon>
        <taxon>Malvales</taxon>
        <taxon>Dipterocarpaceae</taxon>
        <taxon>Rubroshorea</taxon>
    </lineage>
</organism>